<name>A0ABD3RE65_9STRA</name>
<keyword evidence="15" id="KW-1185">Reference proteome</keyword>
<keyword evidence="10" id="KW-0175">Coiled coil</keyword>
<comment type="similarity">
    <text evidence="2">Belongs to the MAPRE family.</text>
</comment>
<feature type="compositionally biased region" description="Low complexity" evidence="11">
    <location>
        <begin position="163"/>
        <end position="179"/>
    </location>
</feature>
<dbReference type="PROSITE" id="PS50021">
    <property type="entry name" value="CH"/>
    <property type="match status" value="1"/>
</dbReference>
<dbReference type="PANTHER" id="PTHR10623">
    <property type="entry name" value="MICROTUBULE-ASSOCIATED PROTEIN RP/EB FAMILY MEMBER"/>
    <property type="match status" value="1"/>
</dbReference>
<evidence type="ECO:0000256" key="10">
    <source>
        <dbReference type="SAM" id="Coils"/>
    </source>
</evidence>
<dbReference type="FunFam" id="1.10.418.10:FF:000028">
    <property type="entry name" value="RP/EB family microtubule-associated protein"/>
    <property type="match status" value="1"/>
</dbReference>
<evidence type="ECO:0000256" key="6">
    <source>
        <dbReference type="ARBA" id="ARBA00022776"/>
    </source>
</evidence>
<organism evidence="14 15">
    <name type="scientific">Cyclostephanos tholiformis</name>
    <dbReference type="NCBI Taxonomy" id="382380"/>
    <lineage>
        <taxon>Eukaryota</taxon>
        <taxon>Sar</taxon>
        <taxon>Stramenopiles</taxon>
        <taxon>Ochrophyta</taxon>
        <taxon>Bacillariophyta</taxon>
        <taxon>Coscinodiscophyceae</taxon>
        <taxon>Thalassiosirophycidae</taxon>
        <taxon>Stephanodiscales</taxon>
        <taxon>Stephanodiscaceae</taxon>
        <taxon>Cyclostephanos</taxon>
    </lineage>
</organism>
<feature type="coiled-coil region" evidence="10">
    <location>
        <begin position="260"/>
        <end position="287"/>
    </location>
</feature>
<comment type="caution">
    <text evidence="14">The sequence shown here is derived from an EMBL/GenBank/DDBJ whole genome shotgun (WGS) entry which is preliminary data.</text>
</comment>
<dbReference type="InterPro" id="IPR036133">
    <property type="entry name" value="EB1_C_sf"/>
</dbReference>
<dbReference type="Gene3D" id="1.20.5.1430">
    <property type="match status" value="1"/>
</dbReference>
<evidence type="ECO:0000256" key="7">
    <source>
        <dbReference type="ARBA" id="ARBA00023212"/>
    </source>
</evidence>
<evidence type="ECO:0000256" key="8">
    <source>
        <dbReference type="ARBA" id="ARBA00023306"/>
    </source>
</evidence>
<dbReference type="Pfam" id="PF00307">
    <property type="entry name" value="CH"/>
    <property type="match status" value="1"/>
</dbReference>
<feature type="compositionally biased region" description="Polar residues" evidence="11">
    <location>
        <begin position="203"/>
        <end position="212"/>
    </location>
</feature>
<dbReference type="PROSITE" id="PS51230">
    <property type="entry name" value="EB1_C"/>
    <property type="match status" value="1"/>
</dbReference>
<evidence type="ECO:0000259" key="12">
    <source>
        <dbReference type="PROSITE" id="PS50021"/>
    </source>
</evidence>
<feature type="compositionally biased region" description="Acidic residues" evidence="11">
    <location>
        <begin position="470"/>
        <end position="483"/>
    </location>
</feature>
<evidence type="ECO:0000256" key="3">
    <source>
        <dbReference type="ARBA" id="ARBA00022490"/>
    </source>
</evidence>
<dbReference type="AlphaFoldDB" id="A0ABD3RE65"/>
<keyword evidence="6" id="KW-0498">Mitosis</keyword>
<reference evidence="14 15" key="1">
    <citation type="submission" date="2024-10" db="EMBL/GenBank/DDBJ databases">
        <title>Updated reference genomes for cyclostephanoid diatoms.</title>
        <authorList>
            <person name="Roberts W.R."/>
            <person name="Alverson A.J."/>
        </authorList>
    </citation>
    <scope>NUCLEOTIDE SEQUENCE [LARGE SCALE GENOMIC DNA]</scope>
    <source>
        <strain evidence="14 15">AJA228-03</strain>
    </source>
</reference>
<evidence type="ECO:0000256" key="5">
    <source>
        <dbReference type="ARBA" id="ARBA00022701"/>
    </source>
</evidence>
<feature type="compositionally biased region" description="Low complexity" evidence="11">
    <location>
        <begin position="226"/>
        <end position="235"/>
    </location>
</feature>
<keyword evidence="4" id="KW-0132">Cell division</keyword>
<feature type="domain" description="EB1 C-terminal" evidence="13">
    <location>
        <begin position="273"/>
        <end position="352"/>
    </location>
</feature>
<accession>A0ABD3RE65</accession>
<dbReference type="GO" id="GO:0051301">
    <property type="term" value="P:cell division"/>
    <property type="evidence" value="ECO:0007669"/>
    <property type="project" value="UniProtKB-KW"/>
</dbReference>
<evidence type="ECO:0000256" key="11">
    <source>
        <dbReference type="SAM" id="MobiDB-lite"/>
    </source>
</evidence>
<dbReference type="GO" id="GO:0005874">
    <property type="term" value="C:microtubule"/>
    <property type="evidence" value="ECO:0007669"/>
    <property type="project" value="UniProtKB-KW"/>
</dbReference>
<dbReference type="SUPFAM" id="SSF140612">
    <property type="entry name" value="EB1 dimerisation domain-like"/>
    <property type="match status" value="1"/>
</dbReference>
<keyword evidence="8" id="KW-0131">Cell cycle</keyword>
<evidence type="ECO:0000256" key="4">
    <source>
        <dbReference type="ARBA" id="ARBA00022618"/>
    </source>
</evidence>
<evidence type="ECO:0000259" key="13">
    <source>
        <dbReference type="PROSITE" id="PS51230"/>
    </source>
</evidence>
<gene>
    <name evidence="14" type="ORF">ACHAXA_003918</name>
</gene>
<proteinExistence type="inferred from homology"/>
<feature type="region of interest" description="Disordered" evidence="11">
    <location>
        <begin position="427"/>
        <end position="483"/>
    </location>
</feature>
<evidence type="ECO:0000256" key="2">
    <source>
        <dbReference type="ARBA" id="ARBA00010729"/>
    </source>
</evidence>
<dbReference type="EMBL" id="JALLPB020000272">
    <property type="protein sequence ID" value="KAL3811249.1"/>
    <property type="molecule type" value="Genomic_DNA"/>
</dbReference>
<dbReference type="Gene3D" id="1.10.418.10">
    <property type="entry name" value="Calponin-like domain"/>
    <property type="match status" value="1"/>
</dbReference>
<dbReference type="InterPro" id="IPR004953">
    <property type="entry name" value="EB1_C"/>
</dbReference>
<evidence type="ECO:0000256" key="9">
    <source>
        <dbReference type="PROSITE-ProRule" id="PRU00576"/>
    </source>
</evidence>
<sequence length="483" mass="51878">MSQATDAAIGMMDGAYFTSRNEILTFLNTLLDLNLTKIEQTASGAVACQLMEYVFPNSIVMSRVNWSAKASHEYVANYKLLQGAFNKANIQKHIDVDKLIRGKYQDNLEFCQWLKAFFDQASTNMMGGGGRREGYDPIAVRAKGKGGKAVPTGNRVGGGGGARRVAAAAPSSSSVRTARPMGGTTTIAAKRSVASESPRPASGGSSVSSLTRGSAAAIGQKENAANPNNPDPSSSRQTALPISNPRKPASSSSSAAAAIAARYEEEIRALKSENAALEAKYSELETISAEVDMTLQTVESERDFYFEKLRGIEVMLQVYKEREAEVEGSGDVSRVMDRIFKVMYATIEDDVVVDDEGNLVGDITVESSVDKSALLSLKAEDEHDDEDEEQKLVPGGGFDGTTDHFADAPMNDCAGQLEDNGAVNQLYDSDDMDDDNLLTSDLGNETVARAIEPAPKTVEGDMNDRSAAYQDDDDFSDEDLLTD</sequence>
<dbReference type="InterPro" id="IPR001715">
    <property type="entry name" value="CH_dom"/>
</dbReference>
<evidence type="ECO:0000313" key="15">
    <source>
        <dbReference type="Proteomes" id="UP001530377"/>
    </source>
</evidence>
<protein>
    <submittedName>
        <fullName evidence="14">Uncharacterized protein</fullName>
    </submittedName>
</protein>
<dbReference type="InterPro" id="IPR036872">
    <property type="entry name" value="CH_dom_sf"/>
</dbReference>
<evidence type="ECO:0000256" key="1">
    <source>
        <dbReference type="ARBA" id="ARBA00004245"/>
    </source>
</evidence>
<keyword evidence="3" id="KW-0963">Cytoplasm</keyword>
<keyword evidence="5 9" id="KW-0493">Microtubule</keyword>
<evidence type="ECO:0000313" key="14">
    <source>
        <dbReference type="EMBL" id="KAL3811249.1"/>
    </source>
</evidence>
<keyword evidence="7" id="KW-0206">Cytoskeleton</keyword>
<feature type="region of interest" description="Disordered" evidence="11">
    <location>
        <begin position="143"/>
        <end position="253"/>
    </location>
</feature>
<dbReference type="Pfam" id="PF03271">
    <property type="entry name" value="EB1"/>
    <property type="match status" value="1"/>
</dbReference>
<dbReference type="Proteomes" id="UP001530377">
    <property type="component" value="Unassembled WGS sequence"/>
</dbReference>
<dbReference type="InterPro" id="IPR027328">
    <property type="entry name" value="MAPRE"/>
</dbReference>
<comment type="subcellular location">
    <subcellularLocation>
        <location evidence="1">Cytoplasm</location>
        <location evidence="1">Cytoskeleton</location>
    </subcellularLocation>
</comment>
<feature type="domain" description="Calponin-homology (CH)" evidence="12">
    <location>
        <begin position="17"/>
        <end position="119"/>
    </location>
</feature>
<dbReference type="SUPFAM" id="SSF47576">
    <property type="entry name" value="Calponin-homology domain, CH-domain"/>
    <property type="match status" value="1"/>
</dbReference>